<dbReference type="OrthoDB" id="293427at2759"/>
<dbReference type="InParanoid" id="A0BU99"/>
<organism evidence="2 3">
    <name type="scientific">Paramecium tetraurelia</name>
    <dbReference type="NCBI Taxonomy" id="5888"/>
    <lineage>
        <taxon>Eukaryota</taxon>
        <taxon>Sar</taxon>
        <taxon>Alveolata</taxon>
        <taxon>Ciliophora</taxon>
        <taxon>Intramacronucleata</taxon>
        <taxon>Oligohymenophorea</taxon>
        <taxon>Peniculida</taxon>
        <taxon>Parameciidae</taxon>
        <taxon>Paramecium</taxon>
    </lineage>
</organism>
<keyword evidence="3" id="KW-1185">Reference proteome</keyword>
<proteinExistence type="predicted"/>
<feature type="compositionally biased region" description="Polar residues" evidence="1">
    <location>
        <begin position="22"/>
        <end position="35"/>
    </location>
</feature>
<reference evidence="2 3" key="1">
    <citation type="journal article" date="2006" name="Nature">
        <title>Global trends of whole-genome duplications revealed by the ciliate Paramecium tetraurelia.</title>
        <authorList>
            <consortium name="Genoscope"/>
            <person name="Aury J.-M."/>
            <person name="Jaillon O."/>
            <person name="Duret L."/>
            <person name="Noel B."/>
            <person name="Jubin C."/>
            <person name="Porcel B.M."/>
            <person name="Segurens B."/>
            <person name="Daubin V."/>
            <person name="Anthouard V."/>
            <person name="Aiach N."/>
            <person name="Arnaiz O."/>
            <person name="Billaut A."/>
            <person name="Beisson J."/>
            <person name="Blanc I."/>
            <person name="Bouhouche K."/>
            <person name="Camara F."/>
            <person name="Duharcourt S."/>
            <person name="Guigo R."/>
            <person name="Gogendeau D."/>
            <person name="Katinka M."/>
            <person name="Keller A.-M."/>
            <person name="Kissmehl R."/>
            <person name="Klotz C."/>
            <person name="Koll F."/>
            <person name="Le Moue A."/>
            <person name="Lepere C."/>
            <person name="Malinsky S."/>
            <person name="Nowacki M."/>
            <person name="Nowak J.K."/>
            <person name="Plattner H."/>
            <person name="Poulain J."/>
            <person name="Ruiz F."/>
            <person name="Serrano V."/>
            <person name="Zagulski M."/>
            <person name="Dessen P."/>
            <person name="Betermier M."/>
            <person name="Weissenbach J."/>
            <person name="Scarpelli C."/>
            <person name="Schachter V."/>
            <person name="Sperling L."/>
            <person name="Meyer E."/>
            <person name="Cohen J."/>
            <person name="Wincker P."/>
        </authorList>
    </citation>
    <scope>NUCLEOTIDE SEQUENCE [LARGE SCALE GENOMIC DNA]</scope>
    <source>
        <strain evidence="2 3">Stock d4-2</strain>
    </source>
</reference>
<dbReference type="KEGG" id="ptm:GSPATT00032348001"/>
<accession>A0BU99</accession>
<evidence type="ECO:0000313" key="2">
    <source>
        <dbReference type="EMBL" id="CAK62116.1"/>
    </source>
</evidence>
<dbReference type="HOGENOM" id="CLU_1664082_0_0_1"/>
<protein>
    <submittedName>
        <fullName evidence="2">Uncharacterized protein</fullName>
    </submittedName>
</protein>
<dbReference type="RefSeq" id="XP_001429514.1">
    <property type="nucleotide sequence ID" value="XM_001429477.1"/>
</dbReference>
<evidence type="ECO:0000313" key="3">
    <source>
        <dbReference type="Proteomes" id="UP000000600"/>
    </source>
</evidence>
<dbReference type="AlphaFoldDB" id="A0BU99"/>
<gene>
    <name evidence="2" type="ORF">GSPATT00032348001</name>
</gene>
<feature type="region of interest" description="Disordered" evidence="1">
    <location>
        <begin position="1"/>
        <end position="45"/>
    </location>
</feature>
<dbReference type="GeneID" id="5015298"/>
<dbReference type="Proteomes" id="UP000000600">
    <property type="component" value="Unassembled WGS sequence"/>
</dbReference>
<name>A0BU99_PARTE</name>
<dbReference type="EMBL" id="CT868018">
    <property type="protein sequence ID" value="CAK62116.1"/>
    <property type="molecule type" value="Genomic_DNA"/>
</dbReference>
<sequence length="159" mass="18662">MHRQSQQINPLPAIQSKPKQIKLQTRQQSETSMPPKQQEKKIQRQMSNVEKGNFLYFLYAQKNGQVVKNEKQFAEFLRKTYNFEPPQKNEGPSKKGLLYLSKREENEDHIKKLTNSVLSPGTKSMTVSKDVPLDQVVSQMFEKQLERFPKVKQKIERTQ</sequence>
<evidence type="ECO:0000256" key="1">
    <source>
        <dbReference type="SAM" id="MobiDB-lite"/>
    </source>
</evidence>